<evidence type="ECO:0000313" key="2">
    <source>
        <dbReference type="Proteomes" id="UP000000366"/>
    </source>
</evidence>
<keyword evidence="2" id="KW-1185">Reference proteome</keyword>
<evidence type="ECO:0000313" key="1">
    <source>
        <dbReference type="EMBL" id="ABM95602.1"/>
    </source>
</evidence>
<protein>
    <submittedName>
        <fullName evidence="1">Uncharacterized protein</fullName>
    </submittedName>
</protein>
<reference evidence="1 2" key="1">
    <citation type="journal article" date="2007" name="J. Bacteriol.">
        <title>Whole-genome analysis of the methyl tert-butyl ether-degrading beta-proteobacterium Methylibium petroleiphilum PM1.</title>
        <authorList>
            <person name="Kane S.R."/>
            <person name="Chakicherla A.Y."/>
            <person name="Chain P.S.G."/>
            <person name="Schmidt R."/>
            <person name="Shin M.W."/>
            <person name="Legler T.C."/>
            <person name="Scow K.M."/>
            <person name="Larimer F.W."/>
            <person name="Lucas S.M."/>
            <person name="Richardson P.M."/>
            <person name="Hristova K.R."/>
        </authorList>
    </citation>
    <scope>NUCLEOTIDE SEQUENCE [LARGE SCALE GENOMIC DNA]</scope>
    <source>
        <strain evidence="2">ATCC BAA-1232 / LMG 22953 / PM1</strain>
    </source>
</reference>
<dbReference type="RefSeq" id="WP_011830232.1">
    <property type="nucleotide sequence ID" value="NC_008825.1"/>
</dbReference>
<proteinExistence type="predicted"/>
<dbReference type="Proteomes" id="UP000000366">
    <property type="component" value="Chromosome"/>
</dbReference>
<dbReference type="HOGENOM" id="CLU_186824_0_0_4"/>
<dbReference type="AlphaFoldDB" id="A2SJ63"/>
<dbReference type="KEGG" id="mpt:Mpe_A2648"/>
<accession>A2SJ63</accession>
<dbReference type="EMBL" id="CP000555">
    <property type="protein sequence ID" value="ABM95602.1"/>
    <property type="molecule type" value="Genomic_DNA"/>
</dbReference>
<dbReference type="STRING" id="420662.Mpe_A2648"/>
<sequence length="83" mass="8869">MHFDERDCGDFRIYGGALDAPGGGYLAAVVVMRVRGLSGEPVAVFRDERLAGGHRFKDARSALHFAMDAGRRAAQESAESVGS</sequence>
<gene>
    <name evidence="1" type="ordered locus">Mpe_A2648</name>
</gene>
<name>A2SJ63_METPP</name>
<organism evidence="1 2">
    <name type="scientific">Methylibium petroleiphilum (strain ATCC BAA-1232 / LMG 22953 / PM1)</name>
    <dbReference type="NCBI Taxonomy" id="420662"/>
    <lineage>
        <taxon>Bacteria</taxon>
        <taxon>Pseudomonadati</taxon>
        <taxon>Pseudomonadota</taxon>
        <taxon>Betaproteobacteria</taxon>
        <taxon>Burkholderiales</taxon>
        <taxon>Sphaerotilaceae</taxon>
        <taxon>Methylibium</taxon>
    </lineage>
</organism>